<feature type="chain" id="PRO_5011450776" evidence="5">
    <location>
        <begin position="21"/>
        <end position="636"/>
    </location>
</feature>
<dbReference type="InterPro" id="IPR007346">
    <property type="entry name" value="Endonuclease-I"/>
</dbReference>
<dbReference type="InterPro" id="IPR003961">
    <property type="entry name" value="FN3_dom"/>
</dbReference>
<dbReference type="SMART" id="SM00060">
    <property type="entry name" value="FN3"/>
    <property type="match status" value="1"/>
</dbReference>
<gene>
    <name evidence="7" type="ORF">SAMN05421540_104283</name>
</gene>
<evidence type="ECO:0000256" key="3">
    <source>
        <dbReference type="ARBA" id="ARBA00022729"/>
    </source>
</evidence>
<feature type="domain" description="Fibronectin type-III" evidence="6">
    <location>
        <begin position="292"/>
        <end position="379"/>
    </location>
</feature>
<evidence type="ECO:0000256" key="1">
    <source>
        <dbReference type="ARBA" id="ARBA00006429"/>
    </source>
</evidence>
<proteinExistence type="inferred from homology"/>
<organism evidence="7 8">
    <name type="scientific">Psychroflexus halocasei</name>
    <dbReference type="NCBI Taxonomy" id="908615"/>
    <lineage>
        <taxon>Bacteria</taxon>
        <taxon>Pseudomonadati</taxon>
        <taxon>Bacteroidota</taxon>
        <taxon>Flavobacteriia</taxon>
        <taxon>Flavobacteriales</taxon>
        <taxon>Flavobacteriaceae</taxon>
        <taxon>Psychroflexus</taxon>
    </lineage>
</organism>
<reference evidence="7 8" key="1">
    <citation type="submission" date="2016-10" db="EMBL/GenBank/DDBJ databases">
        <authorList>
            <person name="de Groot N.N."/>
        </authorList>
    </citation>
    <scope>NUCLEOTIDE SEQUENCE [LARGE SCALE GENOMIC DNA]</scope>
    <source>
        <strain evidence="7 8">DSM 23581</strain>
    </source>
</reference>
<evidence type="ECO:0000259" key="6">
    <source>
        <dbReference type="PROSITE" id="PS50853"/>
    </source>
</evidence>
<evidence type="ECO:0000256" key="2">
    <source>
        <dbReference type="ARBA" id="ARBA00022722"/>
    </source>
</evidence>
<keyword evidence="3 5" id="KW-0732">Signal</keyword>
<evidence type="ECO:0000313" key="7">
    <source>
        <dbReference type="EMBL" id="SEA29835.1"/>
    </source>
</evidence>
<sequence>MKKISTLLFLSFACIIYAQAPAGYYDAADGLTGYQLKTALNQIIDGNDDNNGFSYHQAQGYNDLYDAYAEPNSGDTDDYYENDGSVLDMYSEKPNGPESYNYNHFSNNCGQYSGEGDCLNREHLVPQSTFNSGSPMKSDYFHVVPSDGYVNGRRSSHPFGEVTNASWTSTNGSKVGPNTFSGYNGTVFEPIDEFKGDIARAVLYFAIRYESEINGSWSSNDVLEFSDYSQFYQQWYIDLLLSWHLNDPVSQREIDRNNNGYAFQGNRNPLVDHPEYASLIWDPNPDTTAPSAPTNLTASSITNSSVVLDWTASSDDIGVVEYQIEQDNTVIGTTDQNTLTYQVNGLDGETLYNFRIYAIDGSANVSDPSENLEVTTLADPDFVFFEDFNDCTTVSDNFMTVSEQSSLDWTCMESFGENNTGSYQMNSYSNGQQTPSLDWLITTNPIMFENLGNSMLSFYAEATFGNTQLELVYSTDYDGGQNPSNFTWTAVPNVDIPLYSGSSGNPQSFNFENIDISNITENAYVAFKYDTTNGEQATRWTVDNFKIESSFLSISSANAQLFKIYPNPNKGQVLFIQSELNASKMISIYQMNGQMVEELKLDANQEKIEFNLQEGFYIIKIKSGKTTTVKKLVVKN</sequence>
<dbReference type="InterPro" id="IPR013783">
    <property type="entry name" value="Ig-like_fold"/>
</dbReference>
<dbReference type="SUPFAM" id="SSF54060">
    <property type="entry name" value="His-Me finger endonucleases"/>
    <property type="match status" value="1"/>
</dbReference>
<dbReference type="SUPFAM" id="SSF49265">
    <property type="entry name" value="Fibronectin type III"/>
    <property type="match status" value="1"/>
</dbReference>
<dbReference type="Pfam" id="PF18962">
    <property type="entry name" value="Por_Secre_tail"/>
    <property type="match status" value="1"/>
</dbReference>
<dbReference type="STRING" id="908615.SAMN05421540_104283"/>
<dbReference type="InterPro" id="IPR044925">
    <property type="entry name" value="His-Me_finger_sf"/>
</dbReference>
<keyword evidence="4" id="KW-0378">Hydrolase</keyword>
<dbReference type="PROSITE" id="PS50853">
    <property type="entry name" value="FN3"/>
    <property type="match status" value="1"/>
</dbReference>
<dbReference type="Gene3D" id="2.60.40.10">
    <property type="entry name" value="Immunoglobulins"/>
    <property type="match status" value="1"/>
</dbReference>
<dbReference type="Pfam" id="PF00041">
    <property type="entry name" value="fn3"/>
    <property type="match status" value="1"/>
</dbReference>
<accession>A0A1H4A1G7</accession>
<keyword evidence="2" id="KW-0540">Nuclease</keyword>
<dbReference type="EMBL" id="FNQF01000004">
    <property type="protein sequence ID" value="SEA29835.1"/>
    <property type="molecule type" value="Genomic_DNA"/>
</dbReference>
<dbReference type="GO" id="GO:0004518">
    <property type="term" value="F:nuclease activity"/>
    <property type="evidence" value="ECO:0007669"/>
    <property type="project" value="UniProtKB-KW"/>
</dbReference>
<dbReference type="PANTHER" id="PTHR33607">
    <property type="entry name" value="ENDONUCLEASE-1"/>
    <property type="match status" value="1"/>
</dbReference>
<dbReference type="InterPro" id="IPR026444">
    <property type="entry name" value="Secre_tail"/>
</dbReference>
<dbReference type="InterPro" id="IPR036116">
    <property type="entry name" value="FN3_sf"/>
</dbReference>
<keyword evidence="8" id="KW-1185">Reference proteome</keyword>
<dbReference type="PANTHER" id="PTHR33607:SF2">
    <property type="entry name" value="ENDONUCLEASE-1"/>
    <property type="match status" value="1"/>
</dbReference>
<evidence type="ECO:0000256" key="5">
    <source>
        <dbReference type="SAM" id="SignalP"/>
    </source>
</evidence>
<protein>
    <submittedName>
        <fullName evidence="7">Por secretion system C-terminal sorting domain-containing protein</fullName>
    </submittedName>
</protein>
<dbReference type="Proteomes" id="UP000198820">
    <property type="component" value="Unassembled WGS sequence"/>
</dbReference>
<comment type="similarity">
    <text evidence="1">Belongs to the EndA/NucM nuclease family.</text>
</comment>
<dbReference type="NCBIfam" id="TIGR04183">
    <property type="entry name" value="Por_Secre_tail"/>
    <property type="match status" value="1"/>
</dbReference>
<name>A0A1H4A1G7_9FLAO</name>
<dbReference type="RefSeq" id="WP_093242235.1">
    <property type="nucleotide sequence ID" value="NZ_FNQF01000004.1"/>
</dbReference>
<dbReference type="GO" id="GO:0016787">
    <property type="term" value="F:hydrolase activity"/>
    <property type="evidence" value="ECO:0007669"/>
    <property type="project" value="UniProtKB-KW"/>
</dbReference>
<dbReference type="Pfam" id="PF04231">
    <property type="entry name" value="Endonuclease_1"/>
    <property type="match status" value="1"/>
</dbReference>
<dbReference type="CDD" id="cd00063">
    <property type="entry name" value="FN3"/>
    <property type="match status" value="1"/>
</dbReference>
<evidence type="ECO:0000313" key="8">
    <source>
        <dbReference type="Proteomes" id="UP000198820"/>
    </source>
</evidence>
<dbReference type="AlphaFoldDB" id="A0A1H4A1G7"/>
<feature type="signal peptide" evidence="5">
    <location>
        <begin position="1"/>
        <end position="20"/>
    </location>
</feature>
<evidence type="ECO:0000256" key="4">
    <source>
        <dbReference type="ARBA" id="ARBA00022801"/>
    </source>
</evidence>